<organism evidence="2 3">
    <name type="scientific">Antrihabitans cavernicola</name>
    <dbReference type="NCBI Taxonomy" id="2495913"/>
    <lineage>
        <taxon>Bacteria</taxon>
        <taxon>Bacillati</taxon>
        <taxon>Actinomycetota</taxon>
        <taxon>Actinomycetes</taxon>
        <taxon>Mycobacteriales</taxon>
        <taxon>Nocardiaceae</taxon>
        <taxon>Antrihabitans</taxon>
    </lineage>
</organism>
<reference evidence="2 3" key="1">
    <citation type="submission" date="2019-07" db="EMBL/GenBank/DDBJ databases">
        <title>Rhodococcus cavernicolus sp. nov., isolated from a cave.</title>
        <authorList>
            <person name="Lee S.D."/>
        </authorList>
    </citation>
    <scope>NUCLEOTIDE SEQUENCE [LARGE SCALE GENOMIC DNA]</scope>
    <source>
        <strain evidence="2 3">C1-24</strain>
    </source>
</reference>
<evidence type="ECO:0000313" key="2">
    <source>
        <dbReference type="EMBL" id="KAA0023611.1"/>
    </source>
</evidence>
<dbReference type="InterPro" id="IPR029058">
    <property type="entry name" value="AB_hydrolase_fold"/>
</dbReference>
<proteinExistence type="predicted"/>
<dbReference type="InterPro" id="IPR000073">
    <property type="entry name" value="AB_hydrolase_1"/>
</dbReference>
<dbReference type="RefSeq" id="WP_149429957.1">
    <property type="nucleotide sequence ID" value="NZ_VLNY01000003.1"/>
</dbReference>
<dbReference type="GO" id="GO:0016787">
    <property type="term" value="F:hydrolase activity"/>
    <property type="evidence" value="ECO:0007669"/>
    <property type="project" value="UniProtKB-KW"/>
</dbReference>
<dbReference type="SUPFAM" id="SSF53474">
    <property type="entry name" value="alpha/beta-Hydrolases"/>
    <property type="match status" value="1"/>
</dbReference>
<keyword evidence="2" id="KW-0378">Hydrolase</keyword>
<dbReference type="Gene3D" id="3.40.50.1820">
    <property type="entry name" value="alpha/beta hydrolase"/>
    <property type="match status" value="1"/>
</dbReference>
<dbReference type="InterPro" id="IPR051321">
    <property type="entry name" value="PHA/PHB_synthase"/>
</dbReference>
<dbReference type="PANTHER" id="PTHR36837">
    <property type="entry name" value="POLY(3-HYDROXYALKANOATE) POLYMERASE SUBUNIT PHAC"/>
    <property type="match status" value="1"/>
</dbReference>
<protein>
    <submittedName>
        <fullName evidence="2">Alpha/beta hydrolase</fullName>
    </submittedName>
</protein>
<feature type="domain" description="AB hydrolase-1" evidence="1">
    <location>
        <begin position="82"/>
        <end position="312"/>
    </location>
</feature>
<dbReference type="Pfam" id="PF00561">
    <property type="entry name" value="Abhydrolase_1"/>
    <property type="match status" value="1"/>
</dbReference>
<dbReference type="Proteomes" id="UP000322244">
    <property type="component" value="Unassembled WGS sequence"/>
</dbReference>
<dbReference type="OrthoDB" id="345573at2"/>
<accession>A0A5A7SHE3</accession>
<comment type="caution">
    <text evidence="2">The sequence shown here is derived from an EMBL/GenBank/DDBJ whole genome shotgun (WGS) entry which is preliminary data.</text>
</comment>
<evidence type="ECO:0000259" key="1">
    <source>
        <dbReference type="Pfam" id="PF00561"/>
    </source>
</evidence>
<name>A0A5A7SHE3_9NOCA</name>
<sequence length="345" mass="37419">MLDSATLNTVTRNAWSLSFGSGVDEAERTPATVLHDEPHRQLRRYGPVADRPVLLVPPLAAPASCYDHRPGQSLVAHLIANGRTPYVVDYGTMSYADRALGFEHWIDDIVPDAILRVSEQHDGSPVDVIGWSLGGTLSLLTCAAHPELPIRAIAAVGTPIDYRRIPAIAPLRAIGKITGDRPLTAATRILGGLPAPLVQLTYRASALQRELTKPWFIARNLHDTETLARMDAIDQFMAEMPGYPGRFFDQVCRQLILRNALNTGRVRFGSHTIELADISAPVLAVGGTTDVIAPIAAVERITSVATGTTVRFESAPGSHFGLLAGPEARETTWAHIEEFFQSATR</sequence>
<evidence type="ECO:0000313" key="3">
    <source>
        <dbReference type="Proteomes" id="UP000322244"/>
    </source>
</evidence>
<dbReference type="AlphaFoldDB" id="A0A5A7SHE3"/>
<gene>
    <name evidence="2" type="ORF">FOY51_09495</name>
</gene>
<dbReference type="PANTHER" id="PTHR36837:SF2">
    <property type="entry name" value="POLY(3-HYDROXYALKANOATE) POLYMERASE SUBUNIT PHAC"/>
    <property type="match status" value="1"/>
</dbReference>
<keyword evidence="3" id="KW-1185">Reference proteome</keyword>
<dbReference type="EMBL" id="VLNY01000003">
    <property type="protein sequence ID" value="KAA0023611.1"/>
    <property type="molecule type" value="Genomic_DNA"/>
</dbReference>